<proteinExistence type="predicted"/>
<dbReference type="Proteomes" id="UP000290204">
    <property type="component" value="Unassembled WGS sequence"/>
</dbReference>
<accession>A0A4V1M7E0</accession>
<dbReference type="Pfam" id="PF14114">
    <property type="entry name" value="DUF4286"/>
    <property type="match status" value="1"/>
</dbReference>
<dbReference type="AlphaFoldDB" id="A0A4V1M7E0"/>
<comment type="caution">
    <text evidence="1">The sequence shown here is derived from an EMBL/GenBank/DDBJ whole genome shotgun (WGS) entry which is preliminary data.</text>
</comment>
<gene>
    <name evidence="1" type="ORF">ESA94_14875</name>
</gene>
<dbReference type="InterPro" id="IPR025563">
    <property type="entry name" value="DUF4286"/>
</dbReference>
<keyword evidence="2" id="KW-1185">Reference proteome</keyword>
<dbReference type="RefSeq" id="WP_129131717.1">
    <property type="nucleotide sequence ID" value="NZ_SDHW01000004.1"/>
</dbReference>
<organism evidence="1 2">
    <name type="scientific">Lacibacter luteus</name>
    <dbReference type="NCBI Taxonomy" id="2508719"/>
    <lineage>
        <taxon>Bacteria</taxon>
        <taxon>Pseudomonadati</taxon>
        <taxon>Bacteroidota</taxon>
        <taxon>Chitinophagia</taxon>
        <taxon>Chitinophagales</taxon>
        <taxon>Chitinophagaceae</taxon>
        <taxon>Lacibacter</taxon>
    </lineage>
</organism>
<name>A0A4V1M7E0_9BACT</name>
<evidence type="ECO:0000313" key="1">
    <source>
        <dbReference type="EMBL" id="RXK59414.1"/>
    </source>
</evidence>
<dbReference type="EMBL" id="SDHW01000004">
    <property type="protein sequence ID" value="RXK59414.1"/>
    <property type="molecule type" value="Genomic_DNA"/>
</dbReference>
<sequence>MIVYNVTSKVTWAIHDAWLSWMKEEHIPEVIATGCFTDARFFRLLETEEEEGPTYTVQYFAASKELQEDYVNTHANTLRQKAFDKWGNQFIAFRSLMEVVQ</sequence>
<reference evidence="1 2" key="1">
    <citation type="submission" date="2019-01" db="EMBL/GenBank/DDBJ databases">
        <title>Lacibacter sp. strain TTM-7.</title>
        <authorList>
            <person name="Chen W.-M."/>
        </authorList>
    </citation>
    <scope>NUCLEOTIDE SEQUENCE [LARGE SCALE GENOMIC DNA]</scope>
    <source>
        <strain evidence="1 2">TTM-7</strain>
    </source>
</reference>
<protein>
    <submittedName>
        <fullName evidence="1">DUF4286 family protein</fullName>
    </submittedName>
</protein>
<dbReference type="OrthoDB" id="1121837at2"/>
<evidence type="ECO:0000313" key="2">
    <source>
        <dbReference type="Proteomes" id="UP000290204"/>
    </source>
</evidence>